<keyword evidence="3" id="KW-1185">Reference proteome</keyword>
<feature type="compositionally biased region" description="Basic and acidic residues" evidence="1">
    <location>
        <begin position="263"/>
        <end position="272"/>
    </location>
</feature>
<evidence type="ECO:0000313" key="2">
    <source>
        <dbReference type="EMBL" id="GAA3894813.1"/>
    </source>
</evidence>
<name>A0ABP7L665_9SPHN</name>
<organism evidence="2 3">
    <name type="scientific">Sphingomonas limnosediminicola</name>
    <dbReference type="NCBI Taxonomy" id="940133"/>
    <lineage>
        <taxon>Bacteria</taxon>
        <taxon>Pseudomonadati</taxon>
        <taxon>Pseudomonadota</taxon>
        <taxon>Alphaproteobacteria</taxon>
        <taxon>Sphingomonadales</taxon>
        <taxon>Sphingomonadaceae</taxon>
        <taxon>Sphingomonas</taxon>
    </lineage>
</organism>
<sequence length="282" mass="31745">MVFGLIAFILSAPTSADVAGIIPLADLNGGAARELSHFVIIDRDASYAHLKLRGWTVVVSRRLLMNDRPTADRALLLLDRKLADIEQALNARPLRQLKLVPIWIEATGCAGQQGLSYHWSSRWLRLHGCNPDKARSVEIHSVYDFLAWEPTQPWLVLHELAHAYHQRVMGKNNASLVSAFVRAKRSGSYEHVSYRAQSSGRAYAMMNSSEYFAELTEAYFGVNDYFPFNRSELRRYDPNGFALVRTAWCDSGNVRSRAHRGRKSDSAKRKALADVSAVPCKR</sequence>
<reference evidence="3" key="1">
    <citation type="journal article" date="2019" name="Int. J. Syst. Evol. Microbiol.">
        <title>The Global Catalogue of Microorganisms (GCM) 10K type strain sequencing project: providing services to taxonomists for standard genome sequencing and annotation.</title>
        <authorList>
            <consortium name="The Broad Institute Genomics Platform"/>
            <consortium name="The Broad Institute Genome Sequencing Center for Infectious Disease"/>
            <person name="Wu L."/>
            <person name="Ma J."/>
        </authorList>
    </citation>
    <scope>NUCLEOTIDE SEQUENCE [LARGE SCALE GENOMIC DNA]</scope>
    <source>
        <strain evidence="3">JCM 17543</strain>
    </source>
</reference>
<protein>
    <recommendedName>
        <fullName evidence="4">Metallopeptidase</fullName>
    </recommendedName>
</protein>
<accession>A0ABP7L665</accession>
<dbReference type="EMBL" id="BAABBM010000001">
    <property type="protein sequence ID" value="GAA3894813.1"/>
    <property type="molecule type" value="Genomic_DNA"/>
</dbReference>
<proteinExistence type="predicted"/>
<dbReference type="InterPro" id="IPR024079">
    <property type="entry name" value="MetalloPept_cat_dom_sf"/>
</dbReference>
<dbReference type="SUPFAM" id="SSF55486">
    <property type="entry name" value="Metalloproteases ('zincins'), catalytic domain"/>
    <property type="match status" value="1"/>
</dbReference>
<gene>
    <name evidence="2" type="ORF">GCM10022276_12420</name>
</gene>
<evidence type="ECO:0000313" key="3">
    <source>
        <dbReference type="Proteomes" id="UP001500827"/>
    </source>
</evidence>
<evidence type="ECO:0000256" key="1">
    <source>
        <dbReference type="SAM" id="MobiDB-lite"/>
    </source>
</evidence>
<dbReference type="Gene3D" id="3.40.390.10">
    <property type="entry name" value="Collagenase (Catalytic Domain)"/>
    <property type="match status" value="1"/>
</dbReference>
<comment type="caution">
    <text evidence="2">The sequence shown here is derived from an EMBL/GenBank/DDBJ whole genome shotgun (WGS) entry which is preliminary data.</text>
</comment>
<dbReference type="RefSeq" id="WP_344698808.1">
    <property type="nucleotide sequence ID" value="NZ_BAABBM010000001.1"/>
</dbReference>
<feature type="region of interest" description="Disordered" evidence="1">
    <location>
        <begin position="257"/>
        <end position="282"/>
    </location>
</feature>
<dbReference type="Proteomes" id="UP001500827">
    <property type="component" value="Unassembled WGS sequence"/>
</dbReference>
<evidence type="ECO:0008006" key="4">
    <source>
        <dbReference type="Google" id="ProtNLM"/>
    </source>
</evidence>